<protein>
    <recommendedName>
        <fullName evidence="7">t-SNARE coiled-coil homology domain-containing protein</fullName>
    </recommendedName>
</protein>
<evidence type="ECO:0000256" key="4">
    <source>
        <dbReference type="ARBA" id="ARBA00022989"/>
    </source>
</evidence>
<keyword evidence="3 6" id="KW-0812">Transmembrane</keyword>
<dbReference type="GO" id="GO:0005737">
    <property type="term" value="C:cytoplasm"/>
    <property type="evidence" value="ECO:0007669"/>
    <property type="project" value="UniProtKB-ARBA"/>
</dbReference>
<feature type="transmembrane region" description="Helical" evidence="6">
    <location>
        <begin position="138"/>
        <end position="157"/>
    </location>
</feature>
<keyword evidence="5 6" id="KW-0472">Membrane</keyword>
<keyword evidence="2" id="KW-0813">Transport</keyword>
<reference evidence="8 9" key="1">
    <citation type="submission" date="2020-04" db="EMBL/GenBank/DDBJ databases">
        <title>Perkinsus olseni comparative genomics.</title>
        <authorList>
            <person name="Bogema D.R."/>
        </authorList>
    </citation>
    <scope>NUCLEOTIDE SEQUENCE [LARGE SCALE GENOMIC DNA]</scope>
    <source>
        <strain evidence="8 9">ATCC PRA-207</strain>
    </source>
</reference>
<evidence type="ECO:0000256" key="3">
    <source>
        <dbReference type="ARBA" id="ARBA00022692"/>
    </source>
</evidence>
<dbReference type="Proteomes" id="UP000553632">
    <property type="component" value="Unassembled WGS sequence"/>
</dbReference>
<dbReference type="AlphaFoldDB" id="A0A7J6TD95"/>
<evidence type="ECO:0000256" key="6">
    <source>
        <dbReference type="SAM" id="Phobius"/>
    </source>
</evidence>
<evidence type="ECO:0000256" key="2">
    <source>
        <dbReference type="ARBA" id="ARBA00022448"/>
    </source>
</evidence>
<gene>
    <name evidence="8" type="ORF">FOZ63_004633</name>
</gene>
<dbReference type="InterPro" id="IPR000727">
    <property type="entry name" value="T_SNARE_dom"/>
</dbReference>
<evidence type="ECO:0000256" key="1">
    <source>
        <dbReference type="ARBA" id="ARBA00004167"/>
    </source>
</evidence>
<comment type="caution">
    <text evidence="8">The sequence shown here is derived from an EMBL/GenBank/DDBJ whole genome shotgun (WGS) entry which is preliminary data.</text>
</comment>
<dbReference type="EMBL" id="JABANO010011871">
    <property type="protein sequence ID" value="KAF4742752.1"/>
    <property type="molecule type" value="Genomic_DNA"/>
</dbReference>
<dbReference type="PROSITE" id="PS50192">
    <property type="entry name" value="T_SNARE"/>
    <property type="match status" value="1"/>
</dbReference>
<evidence type="ECO:0000313" key="9">
    <source>
        <dbReference type="Proteomes" id="UP000553632"/>
    </source>
</evidence>
<feature type="domain" description="T-SNARE coiled-coil homology" evidence="7">
    <location>
        <begin position="69"/>
        <end position="131"/>
    </location>
</feature>
<keyword evidence="4 6" id="KW-1133">Transmembrane helix</keyword>
<keyword evidence="9" id="KW-1185">Reference proteome</keyword>
<dbReference type="CDD" id="cd15841">
    <property type="entry name" value="SNARE_Qc"/>
    <property type="match status" value="1"/>
</dbReference>
<accession>A0A7J6TD95</accession>
<proteinExistence type="predicted"/>
<evidence type="ECO:0000313" key="8">
    <source>
        <dbReference type="EMBL" id="KAF4742752.1"/>
    </source>
</evidence>
<sequence length="159" mass="17377">MRGTSPSPQDRGPPLEISAAIDPYVALSGREILQGDNSGVLRLPRVSARGVCNNLDANLSLVYCSSDQDRVIAEQDEQLAELEGTVHSLNDMSNAMSEEISLHNDMLDDLNARASNVQGSVTHNRRRLSEVLTRHNNCGLWCLIILLVVTLVSLLTITK</sequence>
<comment type="subcellular location">
    <subcellularLocation>
        <location evidence="1">Membrane</location>
        <topology evidence="1">Single-pass membrane protein</topology>
    </subcellularLocation>
</comment>
<evidence type="ECO:0000259" key="7">
    <source>
        <dbReference type="PROSITE" id="PS50192"/>
    </source>
</evidence>
<dbReference type="SMART" id="SM00397">
    <property type="entry name" value="t_SNARE"/>
    <property type="match status" value="1"/>
</dbReference>
<name>A0A7J6TD95_PEROL</name>
<dbReference type="GO" id="GO:0016020">
    <property type="term" value="C:membrane"/>
    <property type="evidence" value="ECO:0007669"/>
    <property type="project" value="UniProtKB-SubCell"/>
</dbReference>
<organism evidence="8 9">
    <name type="scientific">Perkinsus olseni</name>
    <name type="common">Perkinsus atlanticus</name>
    <dbReference type="NCBI Taxonomy" id="32597"/>
    <lineage>
        <taxon>Eukaryota</taxon>
        <taxon>Sar</taxon>
        <taxon>Alveolata</taxon>
        <taxon>Perkinsozoa</taxon>
        <taxon>Perkinsea</taxon>
        <taxon>Perkinsida</taxon>
        <taxon>Perkinsidae</taxon>
        <taxon>Perkinsus</taxon>
    </lineage>
</organism>
<dbReference type="GO" id="GO:0012505">
    <property type="term" value="C:endomembrane system"/>
    <property type="evidence" value="ECO:0007669"/>
    <property type="project" value="UniProtKB-ARBA"/>
</dbReference>
<dbReference type="Gene3D" id="1.20.5.110">
    <property type="match status" value="1"/>
</dbReference>
<dbReference type="PANTHER" id="PTHR12791">
    <property type="entry name" value="GOLGI SNARE BET1-RELATED"/>
    <property type="match status" value="1"/>
</dbReference>
<dbReference type="SUPFAM" id="SSF58038">
    <property type="entry name" value="SNARE fusion complex"/>
    <property type="match status" value="1"/>
</dbReference>
<evidence type="ECO:0000256" key="5">
    <source>
        <dbReference type="ARBA" id="ARBA00023136"/>
    </source>
</evidence>